<dbReference type="Proteomes" id="UP001223390">
    <property type="component" value="Unassembled WGS sequence"/>
</dbReference>
<dbReference type="InterPro" id="IPR044068">
    <property type="entry name" value="CB"/>
</dbReference>
<dbReference type="InterPro" id="IPR010998">
    <property type="entry name" value="Integrase_recombinase_N"/>
</dbReference>
<keyword evidence="9" id="KW-1185">Reference proteome</keyword>
<dbReference type="Pfam" id="PF13102">
    <property type="entry name" value="Phage_int_SAM_5"/>
    <property type="match status" value="1"/>
</dbReference>
<dbReference type="Pfam" id="PF00589">
    <property type="entry name" value="Phage_integrase"/>
    <property type="match status" value="1"/>
</dbReference>
<dbReference type="Gene3D" id="1.10.443.10">
    <property type="entry name" value="Intergrase catalytic core"/>
    <property type="match status" value="1"/>
</dbReference>
<comment type="similarity">
    <text evidence="1">Belongs to the 'phage' integrase family.</text>
</comment>
<dbReference type="CDD" id="cd01189">
    <property type="entry name" value="INT_ICEBs1_C_like"/>
    <property type="match status" value="1"/>
</dbReference>
<sequence>MARSKDGPEKPTTFWCDADGNPGKQAVTAVWEQWTNQRELENSTKKQYRSIRNTTLEPFFKARSITSLKVADIEQWLLWMEQDRKLSARTRRQRFSFFSGMMDWAVANQIIGHNPCKKIRLAGSRAKENRERKSGARRLTTREVLAMLNAAPPRYRAMLWLMAGCGLRIGEAMAVSRNQIDFQAEVLRVDFQIAEDGESESGKNSALQRRHVKARDDEEPGRVVPLPPNVAFEVRRHIKNHGVWGPERLLFPNVTRTGYLYASYFYRQIWLPALTKGEVPYCKPHSMRHYYGSRLLYAGVPENDVADWMGHSSTNVLREHYHYIFEGAEQRGRAAIATMLTPGADDPAEREELT</sequence>
<dbReference type="InterPro" id="IPR002104">
    <property type="entry name" value="Integrase_catalytic"/>
</dbReference>
<gene>
    <name evidence="8" type="ORF">QEZ40_007123</name>
</gene>
<evidence type="ECO:0000256" key="2">
    <source>
        <dbReference type="ARBA" id="ARBA00023125"/>
    </source>
</evidence>
<comment type="caution">
    <text evidence="8">The sequence shown here is derived from an EMBL/GenBank/DDBJ whole genome shotgun (WGS) entry which is preliminary data.</text>
</comment>
<dbReference type="Gene3D" id="1.10.150.130">
    <property type="match status" value="1"/>
</dbReference>
<dbReference type="SUPFAM" id="SSF56349">
    <property type="entry name" value="DNA breaking-rejoining enzymes"/>
    <property type="match status" value="1"/>
</dbReference>
<protein>
    <submittedName>
        <fullName evidence="8">Site-specific integrase</fullName>
    </submittedName>
</protein>
<feature type="region of interest" description="Disordered" evidence="5">
    <location>
        <begin position="199"/>
        <end position="220"/>
    </location>
</feature>
<dbReference type="PROSITE" id="PS51898">
    <property type="entry name" value="TYR_RECOMBINASE"/>
    <property type="match status" value="1"/>
</dbReference>
<dbReference type="InterPro" id="IPR013762">
    <property type="entry name" value="Integrase-like_cat_sf"/>
</dbReference>
<proteinExistence type="inferred from homology"/>
<evidence type="ECO:0000256" key="5">
    <source>
        <dbReference type="SAM" id="MobiDB-lite"/>
    </source>
</evidence>
<evidence type="ECO:0000259" key="7">
    <source>
        <dbReference type="PROSITE" id="PS51900"/>
    </source>
</evidence>
<evidence type="ECO:0000313" key="9">
    <source>
        <dbReference type="Proteomes" id="UP001223390"/>
    </source>
</evidence>
<organism evidence="8 9">
    <name type="scientific">Streptomyces katrae</name>
    <dbReference type="NCBI Taxonomy" id="68223"/>
    <lineage>
        <taxon>Bacteria</taxon>
        <taxon>Bacillati</taxon>
        <taxon>Actinomycetota</taxon>
        <taxon>Actinomycetes</taxon>
        <taxon>Kitasatosporales</taxon>
        <taxon>Streptomycetaceae</taxon>
        <taxon>Streptomyces</taxon>
    </lineage>
</organism>
<dbReference type="PROSITE" id="PS51900">
    <property type="entry name" value="CB"/>
    <property type="match status" value="1"/>
</dbReference>
<evidence type="ECO:0000256" key="4">
    <source>
        <dbReference type="PROSITE-ProRule" id="PRU01248"/>
    </source>
</evidence>
<feature type="domain" description="Core-binding (CB)" evidence="7">
    <location>
        <begin position="21"/>
        <end position="106"/>
    </location>
</feature>
<dbReference type="PANTHER" id="PTHR30349">
    <property type="entry name" value="PHAGE INTEGRASE-RELATED"/>
    <property type="match status" value="1"/>
</dbReference>
<feature type="domain" description="Tyr recombinase" evidence="6">
    <location>
        <begin position="134"/>
        <end position="337"/>
    </location>
</feature>
<dbReference type="InterPro" id="IPR025269">
    <property type="entry name" value="SAM-like_dom"/>
</dbReference>
<dbReference type="InterPro" id="IPR050090">
    <property type="entry name" value="Tyrosine_recombinase_XerCD"/>
</dbReference>
<name>A0ABT7GQF2_9ACTN</name>
<evidence type="ECO:0000313" key="8">
    <source>
        <dbReference type="EMBL" id="MDK9495827.1"/>
    </source>
</evidence>
<keyword evidence="3" id="KW-0233">DNA recombination</keyword>
<dbReference type="InterPro" id="IPR011010">
    <property type="entry name" value="DNA_brk_join_enz"/>
</dbReference>
<reference evidence="8 9" key="1">
    <citation type="submission" date="2023-05" db="EMBL/GenBank/DDBJ databases">
        <title>Sequencing and Assembly of Streptomyces sp. NP73.</title>
        <authorList>
            <person name="Konwar A.N."/>
            <person name="Saikia K."/>
            <person name="Thakur D."/>
        </authorList>
    </citation>
    <scope>NUCLEOTIDE SEQUENCE [LARGE SCALE GENOMIC DNA]</scope>
    <source>
        <strain evidence="8 9">NP73</strain>
    </source>
</reference>
<accession>A0ABT7GQF2</accession>
<keyword evidence="2 4" id="KW-0238">DNA-binding</keyword>
<dbReference type="EMBL" id="JASITI010000008">
    <property type="protein sequence ID" value="MDK9495827.1"/>
    <property type="molecule type" value="Genomic_DNA"/>
</dbReference>
<dbReference type="PANTHER" id="PTHR30349:SF64">
    <property type="entry name" value="PROPHAGE INTEGRASE INTD-RELATED"/>
    <property type="match status" value="1"/>
</dbReference>
<evidence type="ECO:0000256" key="1">
    <source>
        <dbReference type="ARBA" id="ARBA00008857"/>
    </source>
</evidence>
<dbReference type="RefSeq" id="WP_285341340.1">
    <property type="nucleotide sequence ID" value="NZ_JASITI010000008.1"/>
</dbReference>
<evidence type="ECO:0000256" key="3">
    <source>
        <dbReference type="ARBA" id="ARBA00023172"/>
    </source>
</evidence>
<evidence type="ECO:0000259" key="6">
    <source>
        <dbReference type="PROSITE" id="PS51898"/>
    </source>
</evidence>